<name>X1N847_9ZZZZ</name>
<sequence>MVVKILVCWDNPEEIEKAHEIRTLIDKALDAASLHAGERSANMPSRTFGITVPEPYIQEEKVNGG</sequence>
<dbReference type="EMBL" id="BARV01006585">
    <property type="protein sequence ID" value="GAI14819.1"/>
    <property type="molecule type" value="Genomic_DNA"/>
</dbReference>
<protein>
    <submittedName>
        <fullName evidence="1">Uncharacterized protein</fullName>
    </submittedName>
</protein>
<accession>X1N847</accession>
<comment type="caution">
    <text evidence="1">The sequence shown here is derived from an EMBL/GenBank/DDBJ whole genome shotgun (WGS) entry which is preliminary data.</text>
</comment>
<reference evidence="1" key="1">
    <citation type="journal article" date="2014" name="Front. Microbiol.">
        <title>High frequency of phylogenetically diverse reductive dehalogenase-homologous genes in deep subseafloor sedimentary metagenomes.</title>
        <authorList>
            <person name="Kawai M."/>
            <person name="Futagami T."/>
            <person name="Toyoda A."/>
            <person name="Takaki Y."/>
            <person name="Nishi S."/>
            <person name="Hori S."/>
            <person name="Arai W."/>
            <person name="Tsubouchi T."/>
            <person name="Morono Y."/>
            <person name="Uchiyama I."/>
            <person name="Ito T."/>
            <person name="Fujiyama A."/>
            <person name="Inagaki F."/>
            <person name="Takami H."/>
        </authorList>
    </citation>
    <scope>NUCLEOTIDE SEQUENCE</scope>
    <source>
        <strain evidence="1">Expedition CK06-06</strain>
    </source>
</reference>
<organism evidence="1">
    <name type="scientific">marine sediment metagenome</name>
    <dbReference type="NCBI Taxonomy" id="412755"/>
    <lineage>
        <taxon>unclassified sequences</taxon>
        <taxon>metagenomes</taxon>
        <taxon>ecological metagenomes</taxon>
    </lineage>
</organism>
<gene>
    <name evidence="1" type="ORF">S06H3_13484</name>
</gene>
<evidence type="ECO:0000313" key="1">
    <source>
        <dbReference type="EMBL" id="GAI14819.1"/>
    </source>
</evidence>
<dbReference type="AlphaFoldDB" id="X1N847"/>
<proteinExistence type="predicted"/>